<feature type="transmembrane region" description="Helical" evidence="2">
    <location>
        <begin position="17"/>
        <end position="38"/>
    </location>
</feature>
<proteinExistence type="predicted"/>
<sequence length="97" mass="11906">MILRPFGARNRRSLLKWLFVPVIIWIVYQSLTGFWTIYRLRKERNRLEREIAELTARKIVLERQKEMLKDPEKIEEIARKRLGMRRKGERIIWLGDN</sequence>
<name>A0A7C0XBV1_UNCW3</name>
<keyword evidence="2" id="KW-0472">Membrane</keyword>
<comment type="caution">
    <text evidence="3">The sequence shown here is derived from an EMBL/GenBank/DDBJ whole genome shotgun (WGS) entry which is preliminary data.</text>
</comment>
<dbReference type="Proteomes" id="UP000885931">
    <property type="component" value="Unassembled WGS sequence"/>
</dbReference>
<organism evidence="3">
    <name type="scientific">candidate division WOR-3 bacterium</name>
    <dbReference type="NCBI Taxonomy" id="2052148"/>
    <lineage>
        <taxon>Bacteria</taxon>
        <taxon>Bacteria division WOR-3</taxon>
    </lineage>
</organism>
<dbReference type="Pfam" id="PF04977">
    <property type="entry name" value="DivIC"/>
    <property type="match status" value="1"/>
</dbReference>
<reference evidence="3" key="1">
    <citation type="journal article" date="2020" name="mSystems">
        <title>Genome- and Community-Level Interaction Insights into Carbon Utilization and Element Cycling Functions of Hydrothermarchaeota in Hydrothermal Sediment.</title>
        <authorList>
            <person name="Zhou Z."/>
            <person name="Liu Y."/>
            <person name="Xu W."/>
            <person name="Pan J."/>
            <person name="Luo Z.H."/>
            <person name="Li M."/>
        </authorList>
    </citation>
    <scope>NUCLEOTIDE SEQUENCE [LARGE SCALE GENOMIC DNA]</scope>
    <source>
        <strain evidence="3">HyVt-237</strain>
    </source>
</reference>
<evidence type="ECO:0000313" key="3">
    <source>
        <dbReference type="EMBL" id="HDM90945.1"/>
    </source>
</evidence>
<dbReference type="AlphaFoldDB" id="A0A7C0XBV1"/>
<keyword evidence="1" id="KW-0175">Coiled coil</keyword>
<feature type="coiled-coil region" evidence="1">
    <location>
        <begin position="37"/>
        <end position="64"/>
    </location>
</feature>
<dbReference type="InterPro" id="IPR007060">
    <property type="entry name" value="FtsL/DivIC"/>
</dbReference>
<keyword evidence="2" id="KW-1133">Transmembrane helix</keyword>
<dbReference type="EMBL" id="DRBW01000257">
    <property type="protein sequence ID" value="HDM90945.1"/>
    <property type="molecule type" value="Genomic_DNA"/>
</dbReference>
<gene>
    <name evidence="3" type="ORF">ENG67_07045</name>
</gene>
<protein>
    <submittedName>
        <fullName evidence="3">Septum formation initiator family protein</fullName>
    </submittedName>
</protein>
<evidence type="ECO:0000256" key="1">
    <source>
        <dbReference type="SAM" id="Coils"/>
    </source>
</evidence>
<accession>A0A7C0XBV1</accession>
<keyword evidence="2" id="KW-0812">Transmembrane</keyword>
<evidence type="ECO:0000256" key="2">
    <source>
        <dbReference type="SAM" id="Phobius"/>
    </source>
</evidence>